<evidence type="ECO:0000313" key="2">
    <source>
        <dbReference type="EMBL" id="MDX4957225.1"/>
    </source>
</evidence>
<reference evidence="2" key="1">
    <citation type="submission" date="2023-11" db="EMBL/GenBank/DDBJ databases">
        <title>Identification and selenium tolerance of Delftia acidovorans R3-25.</title>
        <authorList>
            <person name="Zhang S."/>
            <person name="Liu Y."/>
            <person name="Guo Y."/>
        </authorList>
    </citation>
    <scope>NUCLEOTIDE SEQUENCE</scope>
    <source>
        <strain evidence="2">R3-25</strain>
    </source>
</reference>
<dbReference type="AlphaFoldDB" id="A0AAJ2VBD4"/>
<evidence type="ECO:0000313" key="3">
    <source>
        <dbReference type="Proteomes" id="UP001287445"/>
    </source>
</evidence>
<dbReference type="Proteomes" id="UP001287445">
    <property type="component" value="Unassembled WGS sequence"/>
</dbReference>
<gene>
    <name evidence="2" type="ORF">SGN30_27730</name>
</gene>
<comment type="caution">
    <text evidence="2">The sequence shown here is derived from an EMBL/GenBank/DDBJ whole genome shotgun (WGS) entry which is preliminary data.</text>
</comment>
<evidence type="ECO:0000256" key="1">
    <source>
        <dbReference type="SAM" id="MobiDB-lite"/>
    </source>
</evidence>
<proteinExistence type="predicted"/>
<dbReference type="EMBL" id="JAWWMZ010000016">
    <property type="protein sequence ID" value="MDX4957225.1"/>
    <property type="molecule type" value="Genomic_DNA"/>
</dbReference>
<name>A0AAJ2VBD4_DELAC</name>
<accession>A0AAJ2VBD4</accession>
<feature type="region of interest" description="Disordered" evidence="1">
    <location>
        <begin position="16"/>
        <end position="38"/>
    </location>
</feature>
<protein>
    <submittedName>
        <fullName evidence="2">Uncharacterized protein</fullName>
    </submittedName>
</protein>
<organism evidence="2 3">
    <name type="scientific">Delftia acidovorans</name>
    <name type="common">Pseudomonas acidovorans</name>
    <name type="synonym">Comamonas acidovorans</name>
    <dbReference type="NCBI Taxonomy" id="80866"/>
    <lineage>
        <taxon>Bacteria</taxon>
        <taxon>Pseudomonadati</taxon>
        <taxon>Pseudomonadota</taxon>
        <taxon>Betaproteobacteria</taxon>
        <taxon>Burkholderiales</taxon>
        <taxon>Comamonadaceae</taxon>
        <taxon>Delftia</taxon>
    </lineage>
</organism>
<feature type="region of interest" description="Disordered" evidence="1">
    <location>
        <begin position="223"/>
        <end position="242"/>
    </location>
</feature>
<sequence>MPSAIGQIGGALVGGLFSDSGGGQSQSQTREPWGPAQQGLKDVLNDATKLREYYQQNPLNQLQQNSYQNLFGDLDNYRQSIAPSNMALANRLMNSNYQRAPAGSEMGGSMQPEKTMGAGTYTYGAAPAPGGMGQGGTLQGLLGQAGQGQTPLMQGGGLLGGGGYSGALGGLMAGQGQDMTQGQGVAQGMQSGGIRPSPMIPTMMTNPGTAYGQIDFDALNPYKGALKPEEKPADTGATGLSDDELEYLRRQYAQDKFRRDQYGDFGGGGA</sequence>
<dbReference type="RefSeq" id="WP_319076691.1">
    <property type="nucleotide sequence ID" value="NZ_JAWWMZ010000016.1"/>
</dbReference>